<keyword evidence="1" id="KW-0812">Transmembrane</keyword>
<feature type="transmembrane region" description="Helical" evidence="1">
    <location>
        <begin position="47"/>
        <end position="63"/>
    </location>
</feature>
<feature type="transmembrane region" description="Helical" evidence="1">
    <location>
        <begin position="21"/>
        <end position="41"/>
    </location>
</feature>
<keyword evidence="1" id="KW-0472">Membrane</keyword>
<proteinExistence type="predicted"/>
<sequence>MNNVCLCNHLYIKELPAMNKIILGLAVVSTILMMICAICTMAFAHPIVILIIALVAFAVWIVNEKPFREGHDFIDKYVEKHIEVK</sequence>
<name>A0A8S5PRT1_9CAUD</name>
<dbReference type="EMBL" id="BK015488">
    <property type="protein sequence ID" value="DAE09586.1"/>
    <property type="molecule type" value="Genomic_DNA"/>
</dbReference>
<reference evidence="2" key="1">
    <citation type="journal article" date="2021" name="Proc. Natl. Acad. Sci. U.S.A.">
        <title>A Catalog of Tens of Thousands of Viruses from Human Metagenomes Reveals Hidden Associations with Chronic Diseases.</title>
        <authorList>
            <person name="Tisza M.J."/>
            <person name="Buck C.B."/>
        </authorList>
    </citation>
    <scope>NUCLEOTIDE SEQUENCE</scope>
    <source>
        <strain evidence="2">Ct96x5</strain>
    </source>
</reference>
<keyword evidence="1" id="KW-1133">Transmembrane helix</keyword>
<evidence type="ECO:0000256" key="1">
    <source>
        <dbReference type="SAM" id="Phobius"/>
    </source>
</evidence>
<protein>
    <submittedName>
        <fullName evidence="2">Uncharacterized protein</fullName>
    </submittedName>
</protein>
<accession>A0A8S5PRT1</accession>
<evidence type="ECO:0000313" key="2">
    <source>
        <dbReference type="EMBL" id="DAE09586.1"/>
    </source>
</evidence>
<organism evidence="2">
    <name type="scientific">Siphoviridae sp. ct96x5</name>
    <dbReference type="NCBI Taxonomy" id="2825367"/>
    <lineage>
        <taxon>Viruses</taxon>
        <taxon>Duplodnaviria</taxon>
        <taxon>Heunggongvirae</taxon>
        <taxon>Uroviricota</taxon>
        <taxon>Caudoviricetes</taxon>
    </lineage>
</organism>